<dbReference type="AlphaFoldDB" id="A8ZTY7"/>
<organism evidence="1 2">
    <name type="scientific">Desulfosudis oleivorans (strain DSM 6200 / JCM 39069 / Hxd3)</name>
    <name type="common">Desulfococcus oleovorans</name>
    <dbReference type="NCBI Taxonomy" id="96561"/>
    <lineage>
        <taxon>Bacteria</taxon>
        <taxon>Pseudomonadati</taxon>
        <taxon>Thermodesulfobacteriota</taxon>
        <taxon>Desulfobacteria</taxon>
        <taxon>Desulfobacterales</taxon>
        <taxon>Desulfosudaceae</taxon>
        <taxon>Desulfosudis</taxon>
    </lineage>
</organism>
<protein>
    <recommendedName>
        <fullName evidence="3">DUF1820 family protein</fullName>
    </recommendedName>
</protein>
<keyword evidence="2" id="KW-1185">Reference proteome</keyword>
<proteinExistence type="predicted"/>
<dbReference type="Proteomes" id="UP000008561">
    <property type="component" value="Chromosome"/>
</dbReference>
<dbReference type="InterPro" id="IPR014949">
    <property type="entry name" value="DUF1820"/>
</dbReference>
<dbReference type="HOGENOM" id="CLU_2166902_0_0_7"/>
<sequence length="110" mass="12581">MPKKKETFYIITYRDPEEEKVRTLKARTVGDSSLGISFVAISDFVFDTQALVVNPEEETRRKRLEGVKTLHLSMYLILSVQEVGKDHKGLKFEKDKSNLVVLPGNTKPQK</sequence>
<reference evidence="1 2" key="1">
    <citation type="submission" date="2007-10" db="EMBL/GenBank/DDBJ databases">
        <title>Complete sequence of Desulfococcus oleovorans Hxd3.</title>
        <authorList>
            <consortium name="US DOE Joint Genome Institute"/>
            <person name="Copeland A."/>
            <person name="Lucas S."/>
            <person name="Lapidus A."/>
            <person name="Barry K."/>
            <person name="Glavina del Rio T."/>
            <person name="Dalin E."/>
            <person name="Tice H."/>
            <person name="Pitluck S."/>
            <person name="Kiss H."/>
            <person name="Brettin T."/>
            <person name="Bruce D."/>
            <person name="Detter J.C."/>
            <person name="Han C."/>
            <person name="Schmutz J."/>
            <person name="Larimer F."/>
            <person name="Land M."/>
            <person name="Hauser L."/>
            <person name="Kyrpides N."/>
            <person name="Kim E."/>
            <person name="Wawrik B."/>
            <person name="Richardson P."/>
        </authorList>
    </citation>
    <scope>NUCLEOTIDE SEQUENCE [LARGE SCALE GENOMIC DNA]</scope>
    <source>
        <strain evidence="2">DSM 6200 / JCM 39069 / Hxd3</strain>
    </source>
</reference>
<evidence type="ECO:0008006" key="3">
    <source>
        <dbReference type="Google" id="ProtNLM"/>
    </source>
</evidence>
<evidence type="ECO:0000313" key="1">
    <source>
        <dbReference type="EMBL" id="ABW67920.1"/>
    </source>
</evidence>
<dbReference type="eggNOG" id="COG4517">
    <property type="taxonomic scope" value="Bacteria"/>
</dbReference>
<dbReference type="Pfam" id="PF08850">
    <property type="entry name" value="DUF1820"/>
    <property type="match status" value="1"/>
</dbReference>
<dbReference type="EMBL" id="CP000859">
    <property type="protein sequence ID" value="ABW67920.1"/>
    <property type="molecule type" value="Genomic_DNA"/>
</dbReference>
<dbReference type="KEGG" id="dol:Dole_2116"/>
<dbReference type="RefSeq" id="WP_012175532.1">
    <property type="nucleotide sequence ID" value="NC_009943.1"/>
</dbReference>
<gene>
    <name evidence="1" type="ordered locus">Dole_2116</name>
</gene>
<evidence type="ECO:0000313" key="2">
    <source>
        <dbReference type="Proteomes" id="UP000008561"/>
    </source>
</evidence>
<name>A8ZTY7_DESOH</name>
<accession>A8ZTY7</accession>